<keyword evidence="8" id="KW-1015">Disulfide bond</keyword>
<dbReference type="AlphaFoldDB" id="A0A1Q3B4A5"/>
<dbReference type="GO" id="GO:0098552">
    <property type="term" value="C:side of membrane"/>
    <property type="evidence" value="ECO:0007669"/>
    <property type="project" value="UniProtKB-KW"/>
</dbReference>
<keyword evidence="2" id="KW-1003">Cell membrane</keyword>
<keyword evidence="7" id="KW-0472">Membrane</keyword>
<evidence type="ECO:0000256" key="6">
    <source>
        <dbReference type="ARBA" id="ARBA00022737"/>
    </source>
</evidence>
<dbReference type="InterPro" id="IPR003245">
    <property type="entry name" value="Phytocyanin_dom"/>
</dbReference>
<evidence type="ECO:0000256" key="2">
    <source>
        <dbReference type="ARBA" id="ARBA00022475"/>
    </source>
</evidence>
<evidence type="ECO:0000256" key="9">
    <source>
        <dbReference type="ARBA" id="ARBA00023180"/>
    </source>
</evidence>
<dbReference type="InterPro" id="IPR055414">
    <property type="entry name" value="LRR_R13L4/SHOC2-like"/>
</dbReference>
<dbReference type="PROSITE" id="PS51485">
    <property type="entry name" value="PHYTOCYANIN"/>
    <property type="match status" value="1"/>
</dbReference>
<dbReference type="InParanoid" id="A0A1Q3B4A5"/>
<dbReference type="Pfam" id="PF23598">
    <property type="entry name" value="LRR_14"/>
    <property type="match status" value="1"/>
</dbReference>
<dbReference type="Gene3D" id="3.80.10.10">
    <property type="entry name" value="Ribonuclease Inhibitor"/>
    <property type="match status" value="2"/>
</dbReference>
<feature type="domain" description="Phytocyanin" evidence="13">
    <location>
        <begin position="350"/>
        <end position="460"/>
    </location>
</feature>
<dbReference type="FunFam" id="3.80.10.10:FF:000375">
    <property type="entry name" value="Piriformospora indica-insensitive protein 2"/>
    <property type="match status" value="1"/>
</dbReference>
<accession>A0A1Q3B4A5</accession>
<dbReference type="EMBL" id="BDDD01000280">
    <property type="protein sequence ID" value="GAV62818.1"/>
    <property type="molecule type" value="Genomic_DNA"/>
</dbReference>
<evidence type="ECO:0000259" key="13">
    <source>
        <dbReference type="PROSITE" id="PS51485"/>
    </source>
</evidence>
<keyword evidence="4" id="KW-0336">GPI-anchor</keyword>
<evidence type="ECO:0000256" key="11">
    <source>
        <dbReference type="ARBA" id="ARBA00035011"/>
    </source>
</evidence>
<protein>
    <submittedName>
        <fullName evidence="14">LRR_1 domain-containing protein/Cu_bind_like domain-containing protein/LRR_6 domain-containing protein</fullName>
    </submittedName>
</protein>
<sequence>MKKSKIKIKDFILLLLFLGLYVLCKGQGDTSIAPMHREEQEALYYAIQGFVGQWWNGSDLYPDPCGWTPIQGVSCDLFNDFWYVTRINIGPVYDNSLRCAPNAKFTKHLFKLQSLVLIENGLTGKLPTDIGDLVKLKRLVLSGCKFVGQIPDSFGGLTQLLIFDSSRNKLSGSLPLTIGGLTSLLKLDLSNNMLEGELPKEIGDLKNVTLLDLGSNNISGGLIQSLEEMVSLKELILSNNKIGGDLMGVQWQNLQNLEVLDLSNIALMGAIPDSMAELRRLRFLGLGNNNLSGSVCQGLATLPSIGAIYINGNNLTGELQFSDWFYKKMGRRFGAWNNPNLCYRAKLISTDHVPFGLRPFGGDDGWVLPKSKNDSNHLYNKWASKNRFKMGDTVHFKYKKDSVLVVSEEEYDKCRSSHPTFFSNNGDSVFTFDRPGSFYFISGVAGHCERGQKMIIKVLETESNPPQSANLNSTTDSTKNSATTVEMSSTIIMVLTITILGVM</sequence>
<organism evidence="14 15">
    <name type="scientific">Cephalotus follicularis</name>
    <name type="common">Albany pitcher plant</name>
    <dbReference type="NCBI Taxonomy" id="3775"/>
    <lineage>
        <taxon>Eukaryota</taxon>
        <taxon>Viridiplantae</taxon>
        <taxon>Streptophyta</taxon>
        <taxon>Embryophyta</taxon>
        <taxon>Tracheophyta</taxon>
        <taxon>Spermatophyta</taxon>
        <taxon>Magnoliopsida</taxon>
        <taxon>eudicotyledons</taxon>
        <taxon>Gunneridae</taxon>
        <taxon>Pentapetalae</taxon>
        <taxon>rosids</taxon>
        <taxon>fabids</taxon>
        <taxon>Oxalidales</taxon>
        <taxon>Cephalotaceae</taxon>
        <taxon>Cephalotus</taxon>
    </lineage>
</organism>
<comment type="similarity">
    <text evidence="11">Belongs to the early nodulin-like (ENODL) family.</text>
</comment>
<dbReference type="STRING" id="3775.A0A1Q3B4A5"/>
<keyword evidence="5 12" id="KW-0732">Signal</keyword>
<dbReference type="GO" id="GO:0009055">
    <property type="term" value="F:electron transfer activity"/>
    <property type="evidence" value="ECO:0007669"/>
    <property type="project" value="InterPro"/>
</dbReference>
<dbReference type="OrthoDB" id="676979at2759"/>
<keyword evidence="10" id="KW-0449">Lipoprotein</keyword>
<evidence type="ECO:0000256" key="3">
    <source>
        <dbReference type="ARBA" id="ARBA00022614"/>
    </source>
</evidence>
<dbReference type="CDD" id="cd11019">
    <property type="entry name" value="OsENODL1_like"/>
    <property type="match status" value="1"/>
</dbReference>
<proteinExistence type="inferred from homology"/>
<dbReference type="FunFam" id="3.80.10.10:FF:000299">
    <property type="entry name" value="Piriformospora indica-insensitive protein 2"/>
    <property type="match status" value="1"/>
</dbReference>
<dbReference type="InterPro" id="IPR041846">
    <property type="entry name" value="ENL_dom"/>
</dbReference>
<evidence type="ECO:0000256" key="8">
    <source>
        <dbReference type="ARBA" id="ARBA00023157"/>
    </source>
</evidence>
<keyword evidence="9" id="KW-0325">Glycoprotein</keyword>
<gene>
    <name evidence="14" type="ORF">CFOL_v3_06341</name>
</gene>
<keyword evidence="3" id="KW-0433">Leucine-rich repeat</keyword>
<reference evidence="15" key="1">
    <citation type="submission" date="2016-04" db="EMBL/GenBank/DDBJ databases">
        <title>Cephalotus genome sequencing.</title>
        <authorList>
            <person name="Fukushima K."/>
            <person name="Hasebe M."/>
            <person name="Fang X."/>
        </authorList>
    </citation>
    <scope>NUCLEOTIDE SEQUENCE [LARGE SCALE GENOMIC DNA]</scope>
    <source>
        <strain evidence="15">cv. St1</strain>
    </source>
</reference>
<dbReference type="GO" id="GO:0005886">
    <property type="term" value="C:plasma membrane"/>
    <property type="evidence" value="ECO:0007669"/>
    <property type="project" value="UniProtKB-SubCell"/>
</dbReference>
<dbReference type="FunFam" id="2.60.40.420:FF:000010">
    <property type="entry name" value="Early nodulin-like protein 1"/>
    <property type="match status" value="1"/>
</dbReference>
<dbReference type="Gene3D" id="2.60.40.420">
    <property type="entry name" value="Cupredoxins - blue copper proteins"/>
    <property type="match status" value="1"/>
</dbReference>
<evidence type="ECO:0000256" key="12">
    <source>
        <dbReference type="SAM" id="SignalP"/>
    </source>
</evidence>
<feature type="chain" id="PRO_5012569150" evidence="12">
    <location>
        <begin position="27"/>
        <end position="503"/>
    </location>
</feature>
<dbReference type="PANTHER" id="PTHR48004:SF55">
    <property type="entry name" value="LEUCINE-RICH REPEAT (LRR) FAMILY PROTEIN-RELATED"/>
    <property type="match status" value="1"/>
</dbReference>
<dbReference type="Proteomes" id="UP000187406">
    <property type="component" value="Unassembled WGS sequence"/>
</dbReference>
<evidence type="ECO:0000313" key="14">
    <source>
        <dbReference type="EMBL" id="GAV62818.1"/>
    </source>
</evidence>
<comment type="subcellular location">
    <subcellularLocation>
        <location evidence="1">Cell membrane</location>
        <topology evidence="1">Lipid-anchor</topology>
        <topology evidence="1">GPI-anchor</topology>
    </subcellularLocation>
</comment>
<keyword evidence="6" id="KW-0677">Repeat</keyword>
<feature type="signal peptide" evidence="12">
    <location>
        <begin position="1"/>
        <end position="26"/>
    </location>
</feature>
<evidence type="ECO:0000256" key="7">
    <source>
        <dbReference type="ARBA" id="ARBA00023136"/>
    </source>
</evidence>
<dbReference type="InterPro" id="IPR008972">
    <property type="entry name" value="Cupredoxin"/>
</dbReference>
<dbReference type="SUPFAM" id="SSF52058">
    <property type="entry name" value="L domain-like"/>
    <property type="match status" value="1"/>
</dbReference>
<evidence type="ECO:0000256" key="10">
    <source>
        <dbReference type="ARBA" id="ARBA00023288"/>
    </source>
</evidence>
<dbReference type="SUPFAM" id="SSF49503">
    <property type="entry name" value="Cupredoxins"/>
    <property type="match status" value="1"/>
</dbReference>
<dbReference type="InterPro" id="IPR032675">
    <property type="entry name" value="LRR_dom_sf"/>
</dbReference>
<evidence type="ECO:0000313" key="15">
    <source>
        <dbReference type="Proteomes" id="UP000187406"/>
    </source>
</evidence>
<dbReference type="PANTHER" id="PTHR48004">
    <property type="entry name" value="OS01G0149700 PROTEIN"/>
    <property type="match status" value="1"/>
</dbReference>
<evidence type="ECO:0000256" key="1">
    <source>
        <dbReference type="ARBA" id="ARBA00004609"/>
    </source>
</evidence>
<evidence type="ECO:0000256" key="5">
    <source>
        <dbReference type="ARBA" id="ARBA00022729"/>
    </source>
</evidence>
<dbReference type="Pfam" id="PF02298">
    <property type="entry name" value="Cu_bind_like"/>
    <property type="match status" value="1"/>
</dbReference>
<dbReference type="InterPro" id="IPR052941">
    <property type="entry name" value="StomDev_PlantInt_Reg"/>
</dbReference>
<keyword evidence="15" id="KW-1185">Reference proteome</keyword>
<evidence type="ECO:0000256" key="4">
    <source>
        <dbReference type="ARBA" id="ARBA00022622"/>
    </source>
</evidence>
<name>A0A1Q3B4A5_CEPFO</name>
<comment type="caution">
    <text evidence="14">The sequence shown here is derived from an EMBL/GenBank/DDBJ whole genome shotgun (WGS) entry which is preliminary data.</text>
</comment>
<feature type="non-terminal residue" evidence="14">
    <location>
        <position position="503"/>
    </location>
</feature>